<name>A0A7W3FQA7_9GAMM</name>
<evidence type="ECO:0000256" key="1">
    <source>
        <dbReference type="SAM" id="MobiDB-lite"/>
    </source>
</evidence>
<protein>
    <submittedName>
        <fullName evidence="2">Uncharacterized protein</fullName>
    </submittedName>
</protein>
<accession>A0A7W3FQA7</accession>
<dbReference type="EMBL" id="JACGXS010000015">
    <property type="protein sequence ID" value="MBA8683718.1"/>
    <property type="molecule type" value="Genomic_DNA"/>
</dbReference>
<feature type="region of interest" description="Disordered" evidence="1">
    <location>
        <begin position="1"/>
        <end position="22"/>
    </location>
</feature>
<feature type="region of interest" description="Disordered" evidence="1">
    <location>
        <begin position="134"/>
        <end position="166"/>
    </location>
</feature>
<evidence type="ECO:0000313" key="3">
    <source>
        <dbReference type="Proteomes" id="UP000547058"/>
    </source>
</evidence>
<reference evidence="2 3" key="1">
    <citation type="submission" date="2020-08" db="EMBL/GenBank/DDBJ databases">
        <title>Stenotrophomonas tumulicola JCM 30961.</title>
        <authorList>
            <person name="Deng Y."/>
        </authorList>
    </citation>
    <scope>NUCLEOTIDE SEQUENCE [LARGE SCALE GENOMIC DNA]</scope>
    <source>
        <strain evidence="2 3">JCM 30961</strain>
    </source>
</reference>
<sequence length="166" mass="17860">MFGQPSTGDSKDAGQDVGPPCRGQGIWARGIGHVLAGSGIGVASGQAMQPYQEYDKRLRTAEQVGALTSDLFGDAVNIFDQSVAFEQIDIDIPGTNALPVKLNPPQNVPEGMRVRVMPPTQQYPNGYWRLEKPMPQGGHQGINPSTMKPGPQHETHVLLPPKPPET</sequence>
<dbReference type="Proteomes" id="UP000547058">
    <property type="component" value="Unassembled WGS sequence"/>
</dbReference>
<organism evidence="2 3">
    <name type="scientific">Stenotrophomonas tumulicola</name>
    <dbReference type="NCBI Taxonomy" id="1685415"/>
    <lineage>
        <taxon>Bacteria</taxon>
        <taxon>Pseudomonadati</taxon>
        <taxon>Pseudomonadota</taxon>
        <taxon>Gammaproteobacteria</taxon>
        <taxon>Lysobacterales</taxon>
        <taxon>Lysobacteraceae</taxon>
        <taxon>Stenotrophomonas</taxon>
    </lineage>
</organism>
<keyword evidence="3" id="KW-1185">Reference proteome</keyword>
<dbReference type="AlphaFoldDB" id="A0A7W3FQA7"/>
<proteinExistence type="predicted"/>
<dbReference type="RefSeq" id="WP_182341974.1">
    <property type="nucleotide sequence ID" value="NZ_JACGXS010000015.1"/>
</dbReference>
<gene>
    <name evidence="2" type="ORF">H4O11_18095</name>
</gene>
<evidence type="ECO:0000313" key="2">
    <source>
        <dbReference type="EMBL" id="MBA8683718.1"/>
    </source>
</evidence>
<comment type="caution">
    <text evidence="2">The sequence shown here is derived from an EMBL/GenBank/DDBJ whole genome shotgun (WGS) entry which is preliminary data.</text>
</comment>